<proteinExistence type="inferred from homology"/>
<dbReference type="InterPro" id="IPR035966">
    <property type="entry name" value="PKF_sf"/>
</dbReference>
<dbReference type="NCBIfam" id="TIGR02482">
    <property type="entry name" value="PFKA_ATP"/>
    <property type="match status" value="1"/>
</dbReference>
<evidence type="ECO:0000256" key="4">
    <source>
        <dbReference type="ARBA" id="ARBA00022490"/>
    </source>
</evidence>
<dbReference type="PANTHER" id="PTHR13697:SF4">
    <property type="entry name" value="ATP-DEPENDENT 6-PHOSPHOFRUCTOKINASE"/>
    <property type="match status" value="1"/>
</dbReference>
<dbReference type="InterPro" id="IPR022953">
    <property type="entry name" value="ATP_PFK"/>
</dbReference>
<dbReference type="InterPro" id="IPR015912">
    <property type="entry name" value="Phosphofructokinase_CS"/>
</dbReference>
<feature type="active site" description="Proton acceptor" evidence="14">
    <location>
        <position position="130"/>
    </location>
</feature>
<dbReference type="Proteomes" id="UP000244906">
    <property type="component" value="Unassembled WGS sequence"/>
</dbReference>
<comment type="similarity">
    <text evidence="14">Belongs to the phosphofructokinase type A (PFKA) family. ATP-dependent PFK group I subfamily. Prokaryotic clade 'B1' sub-subfamily.</text>
</comment>
<feature type="binding site" evidence="14">
    <location>
        <begin position="74"/>
        <end position="75"/>
    </location>
    <ligand>
        <name>ATP</name>
        <dbReference type="ChEBI" id="CHEBI:30616"/>
    </ligand>
</feature>
<keyword evidence="9 14" id="KW-0418">Kinase</keyword>
<comment type="pathway">
    <text evidence="3 14">Carbohydrate degradation; glycolysis; D-glyceraldehyde 3-phosphate and glycerone phosphate from D-glucose: step 3/4.</text>
</comment>
<dbReference type="EC" id="2.7.1.11" evidence="14"/>
<keyword evidence="10 14" id="KW-0067">ATP-binding</keyword>
<comment type="caution">
    <text evidence="16">The sequence shown here is derived from an EMBL/GenBank/DDBJ whole genome shotgun (WGS) entry which is preliminary data.</text>
</comment>
<feature type="binding site" evidence="14">
    <location>
        <begin position="23"/>
        <end position="27"/>
    </location>
    <ligand>
        <name>ADP</name>
        <dbReference type="ChEBI" id="CHEBI:456216"/>
        <note>allosteric activator; ligand shared between dimeric partners</note>
    </ligand>
</feature>
<feature type="binding site" description="in other chain" evidence="14">
    <location>
        <begin position="255"/>
        <end position="258"/>
    </location>
    <ligand>
        <name>substrate</name>
        <note>ligand shared between dimeric partners</note>
    </ligand>
</feature>
<keyword evidence="8 14" id="KW-0547">Nucleotide-binding</keyword>
<sequence length="325" mass="34510">MAKPSIAILTSGGDAPGMNAAVRAAVRAGLNADVDVYGVRCGYQGLIDDDFIPMDAKSVSHIINQGGTTLLSARCEDFRTEAGRATAAENLKKRNIKGLVVIGGDGSFTGALKIAQEHGISVVGVPATIDNDIYGTDFTIGFDTAVNTVMEAVDKIDDTAESHNRLFFIEVMGRDAGFIALHAGMASGCSEILIPEEETDVKYLVSRLNDLHSRGKRSMIVMVAEGDQCGGVFKLARQTEDALKDMQVRVTVLGHLQRGGSPTCADRVLACRLGVAAVEKLLQGVGGVMVGTRNQQVVTTSLAEAIEKKSKPDEDMIRVAHTITY</sequence>
<feature type="binding site" description="in other chain" evidence="14">
    <location>
        <begin position="128"/>
        <end position="130"/>
    </location>
    <ligand>
        <name>substrate</name>
        <note>ligand shared between dimeric partners</note>
    </ligand>
</feature>
<feature type="binding site" evidence="14">
    <location>
        <position position="249"/>
    </location>
    <ligand>
        <name>substrate</name>
        <note>ligand shared between dimeric partners</note>
    </ligand>
</feature>
<dbReference type="SUPFAM" id="SSF53784">
    <property type="entry name" value="Phosphofructokinase"/>
    <property type="match status" value="1"/>
</dbReference>
<feature type="binding site" description="in other chain" evidence="14">
    <location>
        <position position="214"/>
    </location>
    <ligand>
        <name>ADP</name>
        <dbReference type="ChEBI" id="CHEBI:456216"/>
        <note>allosteric activator; ligand shared between dimeric partners</note>
    </ligand>
</feature>
<feature type="binding site" evidence="14">
    <location>
        <position position="165"/>
    </location>
    <ligand>
        <name>substrate</name>
        <note>ligand shared between dimeric partners</note>
    </ligand>
</feature>
<feature type="binding site" evidence="14">
    <location>
        <position position="105"/>
    </location>
    <ligand>
        <name>Mg(2+)</name>
        <dbReference type="ChEBI" id="CHEBI:18420"/>
        <note>catalytic</note>
    </ligand>
</feature>
<name>A0A2V1GWA9_9GAMM</name>
<dbReference type="GO" id="GO:0048029">
    <property type="term" value="F:monosaccharide binding"/>
    <property type="evidence" value="ECO:0007669"/>
    <property type="project" value="TreeGrafter"/>
</dbReference>
<dbReference type="GO" id="GO:0030388">
    <property type="term" value="P:fructose 1,6-bisphosphate metabolic process"/>
    <property type="evidence" value="ECO:0007669"/>
    <property type="project" value="TreeGrafter"/>
</dbReference>
<evidence type="ECO:0000256" key="6">
    <source>
        <dbReference type="ARBA" id="ARBA00022679"/>
    </source>
</evidence>
<dbReference type="GO" id="GO:0070095">
    <property type="term" value="F:fructose-6-phosphate binding"/>
    <property type="evidence" value="ECO:0007669"/>
    <property type="project" value="TreeGrafter"/>
</dbReference>
<dbReference type="PANTHER" id="PTHR13697">
    <property type="entry name" value="PHOSPHOFRUCTOKINASE"/>
    <property type="match status" value="1"/>
</dbReference>
<feature type="binding site" evidence="14">
    <location>
        <begin position="104"/>
        <end position="107"/>
    </location>
    <ligand>
        <name>ATP</name>
        <dbReference type="ChEBI" id="CHEBI:30616"/>
    </ligand>
</feature>
<dbReference type="Gene3D" id="3.40.50.460">
    <property type="entry name" value="Phosphofructokinase domain"/>
    <property type="match status" value="1"/>
</dbReference>
<evidence type="ECO:0000256" key="12">
    <source>
        <dbReference type="ARBA" id="ARBA00023152"/>
    </source>
</evidence>
<keyword evidence="17" id="KW-1185">Reference proteome</keyword>
<evidence type="ECO:0000256" key="13">
    <source>
        <dbReference type="ARBA" id="ARBA00048070"/>
    </source>
</evidence>
<keyword evidence="6 14" id="KW-0808">Transferase</keyword>
<feature type="binding site" evidence="14">
    <location>
        <position position="13"/>
    </location>
    <ligand>
        <name>ATP</name>
        <dbReference type="ChEBI" id="CHEBI:30616"/>
    </ligand>
</feature>
<evidence type="ECO:0000313" key="16">
    <source>
        <dbReference type="EMBL" id="PVZ70300.1"/>
    </source>
</evidence>
<evidence type="ECO:0000256" key="11">
    <source>
        <dbReference type="ARBA" id="ARBA00022842"/>
    </source>
</evidence>
<evidence type="ECO:0000256" key="2">
    <source>
        <dbReference type="ARBA" id="ARBA00004496"/>
    </source>
</evidence>
<evidence type="ECO:0000256" key="14">
    <source>
        <dbReference type="HAMAP-Rule" id="MF_00339"/>
    </source>
</evidence>
<accession>A0A2V1GWA9</accession>
<dbReference type="GO" id="GO:0016208">
    <property type="term" value="F:AMP binding"/>
    <property type="evidence" value="ECO:0007669"/>
    <property type="project" value="TreeGrafter"/>
</dbReference>
<dbReference type="PROSITE" id="PS00433">
    <property type="entry name" value="PHOSPHOFRUCTOKINASE"/>
    <property type="match status" value="1"/>
</dbReference>
<dbReference type="InterPro" id="IPR012003">
    <property type="entry name" value="ATP_PFK_prok-type"/>
</dbReference>
<keyword evidence="12 14" id="KW-0324">Glycolysis</keyword>
<comment type="subunit">
    <text evidence="14">Homotetramer.</text>
</comment>
<dbReference type="EMBL" id="QDDL01000002">
    <property type="protein sequence ID" value="PVZ70300.1"/>
    <property type="molecule type" value="Genomic_DNA"/>
</dbReference>
<dbReference type="PIRSF" id="PIRSF000532">
    <property type="entry name" value="ATP_PFK_prok"/>
    <property type="match status" value="1"/>
</dbReference>
<comment type="cofactor">
    <cofactor evidence="1 14">
        <name>Mg(2+)</name>
        <dbReference type="ChEBI" id="CHEBI:18420"/>
    </cofactor>
</comment>
<dbReference type="OrthoDB" id="9802503at2"/>
<dbReference type="GO" id="GO:0046872">
    <property type="term" value="F:metal ion binding"/>
    <property type="evidence" value="ECO:0007669"/>
    <property type="project" value="UniProtKB-KW"/>
</dbReference>
<dbReference type="Gene3D" id="3.40.50.450">
    <property type="match status" value="1"/>
</dbReference>
<dbReference type="GO" id="GO:0003872">
    <property type="term" value="F:6-phosphofructokinase activity"/>
    <property type="evidence" value="ECO:0007669"/>
    <property type="project" value="UniProtKB-UniRule"/>
</dbReference>
<comment type="function">
    <text evidence="14">Catalyzes the phosphorylation of D-fructose 6-phosphate to fructose 1,6-bisphosphate by ATP, the first committing step of glycolysis.</text>
</comment>
<dbReference type="GO" id="GO:0042802">
    <property type="term" value="F:identical protein binding"/>
    <property type="evidence" value="ECO:0007669"/>
    <property type="project" value="TreeGrafter"/>
</dbReference>
<protein>
    <recommendedName>
        <fullName evidence="14">ATP-dependent 6-phosphofructokinase</fullName>
        <shortName evidence="14">ATP-PFK</shortName>
        <shortName evidence="14">Phosphofructokinase</shortName>
        <ecNumber evidence="14">2.7.1.11</ecNumber>
    </recommendedName>
    <alternativeName>
        <fullName evidence="14">Phosphohexokinase</fullName>
    </alternativeName>
</protein>
<comment type="activity regulation">
    <text evidence="14">Allosterically activated by ADP and other diphosphonucleosides, and allosterically inhibited by phosphoenolpyruvate.</text>
</comment>
<dbReference type="PRINTS" id="PR00476">
    <property type="entry name" value="PHFRCTKINASE"/>
</dbReference>
<dbReference type="FunFam" id="3.40.50.450:FF:000001">
    <property type="entry name" value="ATP-dependent 6-phosphofructokinase"/>
    <property type="match status" value="1"/>
</dbReference>
<dbReference type="NCBIfam" id="NF002872">
    <property type="entry name" value="PRK03202.1"/>
    <property type="match status" value="1"/>
</dbReference>
<dbReference type="GO" id="GO:0061621">
    <property type="term" value="P:canonical glycolysis"/>
    <property type="evidence" value="ECO:0007669"/>
    <property type="project" value="TreeGrafter"/>
</dbReference>
<comment type="caution">
    <text evidence="14">Lacks conserved residue(s) required for the propagation of feature annotation.</text>
</comment>
<evidence type="ECO:0000256" key="10">
    <source>
        <dbReference type="ARBA" id="ARBA00022840"/>
    </source>
</evidence>
<dbReference type="HAMAP" id="MF_00339">
    <property type="entry name" value="Phosphofructokinase_I_B1"/>
    <property type="match status" value="1"/>
</dbReference>
<gene>
    <name evidence="14 16" type="primary">pfkA</name>
    <name evidence="16" type="ORF">DC094_06795</name>
</gene>
<evidence type="ECO:0000256" key="9">
    <source>
        <dbReference type="ARBA" id="ARBA00022777"/>
    </source>
</evidence>
<dbReference type="Pfam" id="PF00365">
    <property type="entry name" value="PFK"/>
    <property type="match status" value="1"/>
</dbReference>
<evidence type="ECO:0000256" key="7">
    <source>
        <dbReference type="ARBA" id="ARBA00022723"/>
    </source>
</evidence>
<dbReference type="InterPro" id="IPR012828">
    <property type="entry name" value="PFKA_ATP_prok"/>
</dbReference>
<evidence type="ECO:0000259" key="15">
    <source>
        <dbReference type="Pfam" id="PF00365"/>
    </source>
</evidence>
<evidence type="ECO:0000256" key="1">
    <source>
        <dbReference type="ARBA" id="ARBA00001946"/>
    </source>
</evidence>
<dbReference type="FunFam" id="3.40.50.460:FF:000002">
    <property type="entry name" value="ATP-dependent 6-phosphofructokinase"/>
    <property type="match status" value="1"/>
</dbReference>
<evidence type="ECO:0000256" key="3">
    <source>
        <dbReference type="ARBA" id="ARBA00004679"/>
    </source>
</evidence>
<feature type="domain" description="Phosphofructokinase" evidence="15">
    <location>
        <begin position="6"/>
        <end position="280"/>
    </location>
</feature>
<comment type="subcellular location">
    <subcellularLocation>
        <location evidence="2 14">Cytoplasm</location>
    </subcellularLocation>
</comment>
<keyword evidence="5 14" id="KW-0021">Allosteric enzyme</keyword>
<dbReference type="RefSeq" id="WP_116686374.1">
    <property type="nucleotide sequence ID" value="NZ_CAWNYD010000002.1"/>
</dbReference>
<comment type="catalytic activity">
    <reaction evidence="13 14">
        <text>beta-D-fructose 6-phosphate + ATP = beta-D-fructose 1,6-bisphosphate + ADP + H(+)</text>
        <dbReference type="Rhea" id="RHEA:16109"/>
        <dbReference type="ChEBI" id="CHEBI:15378"/>
        <dbReference type="ChEBI" id="CHEBI:30616"/>
        <dbReference type="ChEBI" id="CHEBI:32966"/>
        <dbReference type="ChEBI" id="CHEBI:57634"/>
        <dbReference type="ChEBI" id="CHEBI:456216"/>
        <dbReference type="EC" id="2.7.1.11"/>
    </reaction>
</comment>
<feature type="binding site" description="in other chain" evidence="14">
    <location>
        <begin position="172"/>
        <end position="174"/>
    </location>
    <ligand>
        <name>substrate</name>
        <note>ligand shared between dimeric partners</note>
    </ligand>
</feature>
<organism evidence="16 17">
    <name type="scientific">Pelagibaculum spongiae</name>
    <dbReference type="NCBI Taxonomy" id="2080658"/>
    <lineage>
        <taxon>Bacteria</taxon>
        <taxon>Pseudomonadati</taxon>
        <taxon>Pseudomonadota</taxon>
        <taxon>Gammaproteobacteria</taxon>
        <taxon>Oceanospirillales</taxon>
        <taxon>Pelagibaculum</taxon>
    </lineage>
</organism>
<evidence type="ECO:0000313" key="17">
    <source>
        <dbReference type="Proteomes" id="UP000244906"/>
    </source>
</evidence>
<dbReference type="InterPro" id="IPR000023">
    <property type="entry name" value="Phosphofructokinase_dom"/>
</dbReference>
<reference evidence="16 17" key="1">
    <citation type="submission" date="2018-04" db="EMBL/GenBank/DDBJ databases">
        <title>Thalassorhabdus spongiae gen. nov., sp. nov., isolated from a marine sponge in South-West Iceland.</title>
        <authorList>
            <person name="Knobloch S."/>
            <person name="Daussin A."/>
            <person name="Johannsson R."/>
            <person name="Marteinsson V.T."/>
        </authorList>
    </citation>
    <scope>NUCLEOTIDE SEQUENCE [LARGE SCALE GENOMIC DNA]</scope>
    <source>
        <strain evidence="16 17">Hp12</strain>
    </source>
</reference>
<feature type="binding site" description="in other chain" evidence="14">
    <location>
        <begin position="216"/>
        <end position="218"/>
    </location>
    <ligand>
        <name>ADP</name>
        <dbReference type="ChEBI" id="CHEBI:456216"/>
        <note>allosteric activator; ligand shared between dimeric partners</note>
    </ligand>
</feature>
<dbReference type="UniPathway" id="UPA00109">
    <property type="reaction ID" value="UER00182"/>
</dbReference>
<keyword evidence="4 14" id="KW-0963">Cytoplasm</keyword>
<dbReference type="GO" id="GO:0006002">
    <property type="term" value="P:fructose 6-phosphate metabolic process"/>
    <property type="evidence" value="ECO:0007669"/>
    <property type="project" value="UniProtKB-UniRule"/>
</dbReference>
<evidence type="ECO:0000256" key="8">
    <source>
        <dbReference type="ARBA" id="ARBA00022741"/>
    </source>
</evidence>
<evidence type="ECO:0000256" key="5">
    <source>
        <dbReference type="ARBA" id="ARBA00022533"/>
    </source>
</evidence>
<keyword evidence="7 14" id="KW-0479">Metal-binding</keyword>
<dbReference type="GO" id="GO:0005524">
    <property type="term" value="F:ATP binding"/>
    <property type="evidence" value="ECO:0007669"/>
    <property type="project" value="UniProtKB-UniRule"/>
</dbReference>
<dbReference type="GO" id="GO:0005945">
    <property type="term" value="C:6-phosphofructokinase complex"/>
    <property type="evidence" value="ECO:0007669"/>
    <property type="project" value="TreeGrafter"/>
</dbReference>
<feature type="binding site" description="in other chain" evidence="14">
    <location>
        <position position="225"/>
    </location>
    <ligand>
        <name>substrate</name>
        <note>ligand shared between dimeric partners</note>
    </ligand>
</feature>
<keyword evidence="11 14" id="KW-0460">Magnesium</keyword>
<dbReference type="AlphaFoldDB" id="A0A2V1GWA9"/>